<dbReference type="EMBL" id="OX459120">
    <property type="protein sequence ID" value="CAI9101046.1"/>
    <property type="molecule type" value="Genomic_DNA"/>
</dbReference>
<feature type="compositionally biased region" description="Low complexity" evidence="7">
    <location>
        <begin position="135"/>
        <end position="152"/>
    </location>
</feature>
<dbReference type="CDD" id="cd00018">
    <property type="entry name" value="AP2"/>
    <property type="match status" value="1"/>
</dbReference>
<feature type="compositionally biased region" description="Low complexity" evidence="7">
    <location>
        <begin position="162"/>
        <end position="175"/>
    </location>
</feature>
<dbReference type="SMART" id="SM00380">
    <property type="entry name" value="AP2"/>
    <property type="match status" value="1"/>
</dbReference>
<proteinExistence type="inferred from homology"/>
<comment type="similarity">
    <text evidence="6">Belongs to the AP2/ERF transcription factor family. ERF subfamily.</text>
</comment>
<feature type="region of interest" description="Disordered" evidence="7">
    <location>
        <begin position="122"/>
        <end position="176"/>
    </location>
</feature>
<dbReference type="PANTHER" id="PTHR31194:SF1">
    <property type="entry name" value="ETHYLENE-RESPONSIVE TRANSCRIPTION FACTOR ERN2"/>
    <property type="match status" value="1"/>
</dbReference>
<dbReference type="InterPro" id="IPR036955">
    <property type="entry name" value="AP2/ERF_dom_sf"/>
</dbReference>
<keyword evidence="5" id="KW-0539">Nucleus</keyword>
<organism evidence="9 10">
    <name type="scientific">Oldenlandia corymbosa var. corymbosa</name>
    <dbReference type="NCBI Taxonomy" id="529605"/>
    <lineage>
        <taxon>Eukaryota</taxon>
        <taxon>Viridiplantae</taxon>
        <taxon>Streptophyta</taxon>
        <taxon>Embryophyta</taxon>
        <taxon>Tracheophyta</taxon>
        <taxon>Spermatophyta</taxon>
        <taxon>Magnoliopsida</taxon>
        <taxon>eudicotyledons</taxon>
        <taxon>Gunneridae</taxon>
        <taxon>Pentapetalae</taxon>
        <taxon>asterids</taxon>
        <taxon>lamiids</taxon>
        <taxon>Gentianales</taxon>
        <taxon>Rubiaceae</taxon>
        <taxon>Rubioideae</taxon>
        <taxon>Spermacoceae</taxon>
        <taxon>Hedyotis-Oldenlandia complex</taxon>
        <taxon>Oldenlandia</taxon>
    </lineage>
</organism>
<evidence type="ECO:0000259" key="8">
    <source>
        <dbReference type="PROSITE" id="PS51032"/>
    </source>
</evidence>
<evidence type="ECO:0000256" key="7">
    <source>
        <dbReference type="SAM" id="MobiDB-lite"/>
    </source>
</evidence>
<evidence type="ECO:0000256" key="4">
    <source>
        <dbReference type="ARBA" id="ARBA00023163"/>
    </source>
</evidence>
<keyword evidence="4" id="KW-0804">Transcription</keyword>
<dbReference type="PANTHER" id="PTHR31194">
    <property type="entry name" value="SHN SHINE , DNA BINDING / TRANSCRIPTION FACTOR"/>
    <property type="match status" value="1"/>
</dbReference>
<dbReference type="PROSITE" id="PS51032">
    <property type="entry name" value="AP2_ERF"/>
    <property type="match status" value="1"/>
</dbReference>
<evidence type="ECO:0000256" key="5">
    <source>
        <dbReference type="ARBA" id="ARBA00023242"/>
    </source>
</evidence>
<keyword evidence="10" id="KW-1185">Reference proteome</keyword>
<keyword evidence="3" id="KW-0238">DNA-binding</keyword>
<feature type="domain" description="AP2/ERF" evidence="8">
    <location>
        <begin position="42"/>
        <end position="99"/>
    </location>
</feature>
<dbReference type="PRINTS" id="PR00367">
    <property type="entry name" value="ETHRSPELEMNT"/>
</dbReference>
<dbReference type="Pfam" id="PF00847">
    <property type="entry name" value="AP2"/>
    <property type="match status" value="1"/>
</dbReference>
<dbReference type="SUPFAM" id="SSF54171">
    <property type="entry name" value="DNA-binding domain"/>
    <property type="match status" value="1"/>
</dbReference>
<gene>
    <name evidence="9" type="ORF">OLC1_LOCUS10732</name>
</gene>
<dbReference type="AlphaFoldDB" id="A0AAV1D0W1"/>
<evidence type="ECO:0000256" key="1">
    <source>
        <dbReference type="ARBA" id="ARBA00004123"/>
    </source>
</evidence>
<dbReference type="FunFam" id="3.30.730.10:FF:000005">
    <property type="entry name" value="ethylene-responsive transcription factor RAP2-11"/>
    <property type="match status" value="1"/>
</dbReference>
<comment type="subcellular location">
    <subcellularLocation>
        <location evidence="1">Nucleus</location>
    </subcellularLocation>
</comment>
<dbReference type="GO" id="GO:0003677">
    <property type="term" value="F:DNA binding"/>
    <property type="evidence" value="ECO:0007669"/>
    <property type="project" value="UniProtKB-KW"/>
</dbReference>
<dbReference type="Proteomes" id="UP001161247">
    <property type="component" value="Chromosome 3"/>
</dbReference>
<dbReference type="InterPro" id="IPR001471">
    <property type="entry name" value="AP2/ERF_dom"/>
</dbReference>
<evidence type="ECO:0000256" key="2">
    <source>
        <dbReference type="ARBA" id="ARBA00023015"/>
    </source>
</evidence>
<evidence type="ECO:0000313" key="9">
    <source>
        <dbReference type="EMBL" id="CAI9101046.1"/>
    </source>
</evidence>
<evidence type="ECO:0000256" key="6">
    <source>
        <dbReference type="ARBA" id="ARBA00024343"/>
    </source>
</evidence>
<accession>A0AAV1D0W1</accession>
<dbReference type="GO" id="GO:0005634">
    <property type="term" value="C:nucleus"/>
    <property type="evidence" value="ECO:0007669"/>
    <property type="project" value="UniProtKB-SubCell"/>
</dbReference>
<dbReference type="InterPro" id="IPR050913">
    <property type="entry name" value="AP2/ERF_ERF"/>
</dbReference>
<reference evidence="9" key="1">
    <citation type="submission" date="2023-03" db="EMBL/GenBank/DDBJ databases">
        <authorList>
            <person name="Julca I."/>
        </authorList>
    </citation>
    <scope>NUCLEOTIDE SEQUENCE</scope>
</reference>
<dbReference type="GO" id="GO:0003700">
    <property type="term" value="F:DNA-binding transcription factor activity"/>
    <property type="evidence" value="ECO:0007669"/>
    <property type="project" value="InterPro"/>
</dbReference>
<evidence type="ECO:0000256" key="3">
    <source>
        <dbReference type="ARBA" id="ARBA00023125"/>
    </source>
</evidence>
<evidence type="ECO:0000313" key="10">
    <source>
        <dbReference type="Proteomes" id="UP001161247"/>
    </source>
</evidence>
<feature type="region of interest" description="Disordered" evidence="7">
    <location>
        <begin position="308"/>
        <end position="327"/>
    </location>
</feature>
<protein>
    <submittedName>
        <fullName evidence="9">OLC1v1038272C1</fullName>
    </submittedName>
</protein>
<keyword evidence="2" id="KW-0805">Transcription regulation</keyword>
<dbReference type="InterPro" id="IPR016177">
    <property type="entry name" value="DNA-bd_dom_sf"/>
</dbReference>
<name>A0AAV1D0W1_OLDCO</name>
<feature type="region of interest" description="Disordered" evidence="7">
    <location>
        <begin position="260"/>
        <end position="283"/>
    </location>
</feature>
<dbReference type="Gene3D" id="3.30.730.10">
    <property type="entry name" value="AP2/ERF domain"/>
    <property type="match status" value="1"/>
</dbReference>
<sequence length="431" mass="47665">MEIQFQQHPDSYQFLSIPAGRKVTKLRGGRNKKTSSSKKNCNYVGVRQRASGKWVAEIKDTTHKIRMWLGTFETPQDAARAYDEAACLLRGSNTRTNFVTSPNFVSHDSPLASRIKNLLLRKRNTAAPIRPPTPTTTTNTTPPHTSSSNSSSQNGSCILTHNYNNTSSSNSGSSSAVFVDQKGQHLHLFGDEYNSDLGNSSISTTTTSSTNENYYYSIISSIGANDTAFSPDFVDQKAHQYSRLFEGSGYNKPDLISNCSTGSTSTTIEQEEEEELESSSGGGGVEDWRRIFYSAYKPDLSNCIRTTNEGAGLESSSDQRGQQDSRFFDNFPDLGHGIGECQSSLLSSWGTQLHQVLLQQQQQGGGLGHQNRPVGDQQEMEISVFERMKVERQISASLYAMNGVQEYMETLVFDPTLEPLWDLPPLCSLFC</sequence>